<evidence type="ECO:0000259" key="1">
    <source>
        <dbReference type="Pfam" id="PF00108"/>
    </source>
</evidence>
<dbReference type="Proteomes" id="UP000015527">
    <property type="component" value="Unassembled WGS sequence"/>
</dbReference>
<dbReference type="CDD" id="cd00751">
    <property type="entry name" value="thiolase"/>
    <property type="match status" value="1"/>
</dbReference>
<dbReference type="PANTHER" id="PTHR43365">
    <property type="entry name" value="BLR7806 PROTEIN"/>
    <property type="match status" value="1"/>
</dbReference>
<dbReference type="SUPFAM" id="SSF53901">
    <property type="entry name" value="Thiolase-like"/>
    <property type="match status" value="1"/>
</dbReference>
<comment type="caution">
    <text evidence="2">The sequence shown here is derived from an EMBL/GenBank/DDBJ whole genome shotgun (WGS) entry which is preliminary data.</text>
</comment>
<dbReference type="InterPro" id="IPR002155">
    <property type="entry name" value="Thiolase"/>
</dbReference>
<dbReference type="Pfam" id="PF00108">
    <property type="entry name" value="Thiolase_N"/>
    <property type="match status" value="1"/>
</dbReference>
<dbReference type="PATRIC" id="fig|1096930.3.peg.4102"/>
<evidence type="ECO:0000313" key="3">
    <source>
        <dbReference type="Proteomes" id="UP000015527"/>
    </source>
</evidence>
<organism evidence="2 3">
    <name type="scientific">Novosphingobium lindaniclasticum LE124</name>
    <dbReference type="NCBI Taxonomy" id="1096930"/>
    <lineage>
        <taxon>Bacteria</taxon>
        <taxon>Pseudomonadati</taxon>
        <taxon>Pseudomonadota</taxon>
        <taxon>Alphaproteobacteria</taxon>
        <taxon>Sphingomonadales</taxon>
        <taxon>Sphingomonadaceae</taxon>
        <taxon>Novosphingobium</taxon>
    </lineage>
</organism>
<dbReference type="Gene3D" id="3.40.47.10">
    <property type="match status" value="1"/>
</dbReference>
<keyword evidence="3" id="KW-1185">Reference proteome</keyword>
<evidence type="ECO:0000313" key="2">
    <source>
        <dbReference type="EMBL" id="EQB08785.1"/>
    </source>
</evidence>
<reference evidence="2 3" key="1">
    <citation type="journal article" date="2013" name="Genome Announc.">
        <title>Genome Sequence of Novosphingobium lindaniclasticum LE124T, Isolated from a Hexachlorocyclohexane Dumpsite.</title>
        <authorList>
            <person name="Saxena A."/>
            <person name="Nayyar N."/>
            <person name="Sangwan N."/>
            <person name="Kumari R."/>
            <person name="Khurana J.P."/>
            <person name="Lal R."/>
        </authorList>
    </citation>
    <scope>NUCLEOTIDE SEQUENCE [LARGE SCALE GENOMIC DNA]</scope>
    <source>
        <strain evidence="2 3">LE124</strain>
    </source>
</reference>
<dbReference type="AlphaFoldDB" id="T0IAT0"/>
<proteinExistence type="predicted"/>
<sequence>MIVGCVSQAGEQAFALGRNLVLVSKLPDSVPAVTIDRQCDSSQQAIHFAAQAIMSGTQDVVIAAGAESMTRVPMGSNFQLHGSAGIGVGPWPKSIQNRYGVTEFSQFHGAQMIADKYDFTREDMDTYALGSHVKAAAAIDSGAFKAEIIPVVTPQGVFDTDDGVRRGGTMEAMAAVKELEKGGSITAANASQMTDGASAAMIVSEAALKRKTVCPLSD</sequence>
<dbReference type="PANTHER" id="PTHR43365:SF1">
    <property type="entry name" value="ACETYL-COA C-ACYLTRANSFERASE"/>
    <property type="match status" value="1"/>
</dbReference>
<gene>
    <name evidence="2" type="ORF">L284_20880</name>
</gene>
<dbReference type="EMBL" id="ATHL01000141">
    <property type="protein sequence ID" value="EQB08785.1"/>
    <property type="molecule type" value="Genomic_DNA"/>
</dbReference>
<feature type="domain" description="Thiolase N-terminal" evidence="1">
    <location>
        <begin position="2"/>
        <end position="205"/>
    </location>
</feature>
<name>T0IAT0_9SPHN</name>
<protein>
    <recommendedName>
        <fullName evidence="1">Thiolase N-terminal domain-containing protein</fullName>
    </recommendedName>
</protein>
<accession>T0IAT0</accession>
<dbReference type="eggNOG" id="COG0183">
    <property type="taxonomic scope" value="Bacteria"/>
</dbReference>
<dbReference type="InterPro" id="IPR020616">
    <property type="entry name" value="Thiolase_N"/>
</dbReference>
<dbReference type="GO" id="GO:0003988">
    <property type="term" value="F:acetyl-CoA C-acyltransferase activity"/>
    <property type="evidence" value="ECO:0007669"/>
    <property type="project" value="UniProtKB-ARBA"/>
</dbReference>
<dbReference type="InterPro" id="IPR016039">
    <property type="entry name" value="Thiolase-like"/>
</dbReference>